<dbReference type="EMBL" id="CM011692">
    <property type="protein sequence ID" value="TMS06162.1"/>
    <property type="molecule type" value="Genomic_DNA"/>
</dbReference>
<protein>
    <submittedName>
        <fullName evidence="1">Uncharacterized protein</fullName>
    </submittedName>
</protein>
<dbReference type="Proteomes" id="UP000793456">
    <property type="component" value="Chromosome XIX"/>
</dbReference>
<organism evidence="1 2">
    <name type="scientific">Larimichthys crocea</name>
    <name type="common">Large yellow croaker</name>
    <name type="synonym">Pseudosciaena crocea</name>
    <dbReference type="NCBI Taxonomy" id="215358"/>
    <lineage>
        <taxon>Eukaryota</taxon>
        <taxon>Metazoa</taxon>
        <taxon>Chordata</taxon>
        <taxon>Craniata</taxon>
        <taxon>Vertebrata</taxon>
        <taxon>Euteleostomi</taxon>
        <taxon>Actinopterygii</taxon>
        <taxon>Neopterygii</taxon>
        <taxon>Teleostei</taxon>
        <taxon>Neoteleostei</taxon>
        <taxon>Acanthomorphata</taxon>
        <taxon>Eupercaria</taxon>
        <taxon>Sciaenidae</taxon>
        <taxon>Larimichthys</taxon>
    </lineage>
</organism>
<keyword evidence="2" id="KW-1185">Reference proteome</keyword>
<evidence type="ECO:0000313" key="1">
    <source>
        <dbReference type="EMBL" id="TMS06162.1"/>
    </source>
</evidence>
<comment type="caution">
    <text evidence="1">The sequence shown here is derived from an EMBL/GenBank/DDBJ whole genome shotgun (WGS) entry which is preliminary data.</text>
</comment>
<accession>A0ACD3QG93</accession>
<sequence>MRQRGEAFGKQRIPVLPLRALEISHPTSLDNSSASLTWTQIQNRAAPAGQRKLTQR</sequence>
<proteinExistence type="predicted"/>
<gene>
    <name evidence="1" type="ORF">E3U43_015921</name>
</gene>
<reference evidence="1" key="1">
    <citation type="submission" date="2018-11" db="EMBL/GenBank/DDBJ databases">
        <title>The sequence and de novo assembly of Larimichthys crocea genome using PacBio and Hi-C technologies.</title>
        <authorList>
            <person name="Xu P."/>
            <person name="Chen B."/>
            <person name="Zhou Z."/>
            <person name="Ke Q."/>
            <person name="Wu Y."/>
            <person name="Bai H."/>
            <person name="Pu F."/>
        </authorList>
    </citation>
    <scope>NUCLEOTIDE SEQUENCE</scope>
    <source>
        <tissue evidence="1">Muscle</tissue>
    </source>
</reference>
<name>A0ACD3QG93_LARCR</name>
<evidence type="ECO:0000313" key="2">
    <source>
        <dbReference type="Proteomes" id="UP000793456"/>
    </source>
</evidence>